<proteinExistence type="predicted"/>
<keyword evidence="1" id="KW-0808">Transferase</keyword>
<sequence length="595" mass="65799">MSSSDDEYIEDEWEEEPFQQRTSSSSRDEQDGKMRNIGVSEEGECARCAGICTDSCVSLCDGTVCMMLGASAVIGAVILISVFTKPSPDDRRGVKDPSKLPFAATGTCTPNRSKFGSAPNSVDVVYLWVNGSDPIRRRDYASATKQKKLEYNLSSARFREDGLFEYVVRSLLAATQLMHRVRNIYIITSGEVPSWLKMHPEFRQPFHEIRPSMPSIPIETLRRSFVNSPKGSTEHTSSTASSRSSGSDSTTSTTITTAAESTTSASPSATTATNSGEATFSTIANTAFPSSSSSAATTSLSLQSISSTPRKPPVRHLYLVPHALIFDESDLPTFNSNAVLAAVHRIPGIGDWIIYSDDDIILADSSITMSAFWSRSGAQRIYLQESRTAANVMHSSNNWQQAMIRMSAALDALCVTTARSSRRSRHHRHGPPWTYQKPQHVPILMSVPVLRRMEALWPAQFKTTRSNRLRSENDFELNFLYSHYVQILGYPVELVPVYQQRVRFKFLSHCATVTGARSCAVALAQKPNFLCFNDQQSSRQTHELGAATVRKILEARFGSFVHTLEIEQSSRMRVTAGTTNMSSEHRYAHASLPSA</sequence>
<organism evidence="5">
    <name type="scientific">Chrysotila carterae</name>
    <name type="common">Marine alga</name>
    <name type="synonym">Syracosphaera carterae</name>
    <dbReference type="NCBI Taxonomy" id="13221"/>
    <lineage>
        <taxon>Eukaryota</taxon>
        <taxon>Haptista</taxon>
        <taxon>Haptophyta</taxon>
        <taxon>Prymnesiophyceae</taxon>
        <taxon>Isochrysidales</taxon>
        <taxon>Isochrysidaceae</taxon>
        <taxon>Chrysotila</taxon>
    </lineage>
</organism>
<dbReference type="PANTHER" id="PTHR24045:SF0">
    <property type="entry name" value="N-ACETYLGLUCOSAMINE-1-PHOSPHOTRANSFERASE SUBUNITS ALPHA_BETA"/>
    <property type="match status" value="1"/>
</dbReference>
<evidence type="ECO:0000259" key="4">
    <source>
        <dbReference type="Pfam" id="PF17102"/>
    </source>
</evidence>
<accession>A0A7S4B2S1</accession>
<dbReference type="GO" id="GO:0005794">
    <property type="term" value="C:Golgi apparatus"/>
    <property type="evidence" value="ECO:0007669"/>
    <property type="project" value="TreeGrafter"/>
</dbReference>
<dbReference type="GO" id="GO:0016740">
    <property type="term" value="F:transferase activity"/>
    <property type="evidence" value="ECO:0007669"/>
    <property type="project" value="UniProtKB-KW"/>
</dbReference>
<feature type="compositionally biased region" description="Acidic residues" evidence="2">
    <location>
        <begin position="1"/>
        <end position="17"/>
    </location>
</feature>
<evidence type="ECO:0000313" key="5">
    <source>
        <dbReference type="EMBL" id="CAE0751955.1"/>
    </source>
</evidence>
<dbReference type="InterPro" id="IPR031357">
    <property type="entry name" value="Stealth_CR3"/>
</dbReference>
<name>A0A7S4B2S1_CHRCT</name>
<feature type="region of interest" description="Disordered" evidence="2">
    <location>
        <begin position="226"/>
        <end position="274"/>
    </location>
</feature>
<dbReference type="PANTHER" id="PTHR24045">
    <property type="match status" value="1"/>
</dbReference>
<evidence type="ECO:0000256" key="1">
    <source>
        <dbReference type="ARBA" id="ARBA00022679"/>
    </source>
</evidence>
<dbReference type="Pfam" id="PF17101">
    <property type="entry name" value="Stealth_CR1"/>
    <property type="match status" value="1"/>
</dbReference>
<evidence type="ECO:0000256" key="2">
    <source>
        <dbReference type="SAM" id="MobiDB-lite"/>
    </source>
</evidence>
<feature type="region of interest" description="Disordered" evidence="2">
    <location>
        <begin position="1"/>
        <end position="33"/>
    </location>
</feature>
<feature type="compositionally biased region" description="Low complexity" evidence="2">
    <location>
        <begin position="234"/>
        <end position="274"/>
    </location>
</feature>
<dbReference type="InterPro" id="IPR031358">
    <property type="entry name" value="Stealth_CR1"/>
</dbReference>
<dbReference type="Pfam" id="PF17102">
    <property type="entry name" value="Stealth_CR3"/>
    <property type="match status" value="1"/>
</dbReference>
<feature type="domain" description="Stealth protein CR1 conserved region 1" evidence="3">
    <location>
        <begin position="122"/>
        <end position="146"/>
    </location>
</feature>
<feature type="domain" description="Stealth protein CR3 conserved region 3" evidence="4">
    <location>
        <begin position="439"/>
        <end position="485"/>
    </location>
</feature>
<evidence type="ECO:0000259" key="3">
    <source>
        <dbReference type="Pfam" id="PF17101"/>
    </source>
</evidence>
<dbReference type="EMBL" id="HBIZ01007869">
    <property type="protein sequence ID" value="CAE0751955.1"/>
    <property type="molecule type" value="Transcribed_RNA"/>
</dbReference>
<dbReference type="AlphaFoldDB" id="A0A7S4B2S1"/>
<dbReference type="InterPro" id="IPR047141">
    <property type="entry name" value="Stealth"/>
</dbReference>
<reference evidence="5" key="1">
    <citation type="submission" date="2021-01" db="EMBL/GenBank/DDBJ databases">
        <authorList>
            <person name="Corre E."/>
            <person name="Pelletier E."/>
            <person name="Niang G."/>
            <person name="Scheremetjew M."/>
            <person name="Finn R."/>
            <person name="Kale V."/>
            <person name="Holt S."/>
            <person name="Cochrane G."/>
            <person name="Meng A."/>
            <person name="Brown T."/>
            <person name="Cohen L."/>
        </authorList>
    </citation>
    <scope>NUCLEOTIDE SEQUENCE</scope>
    <source>
        <strain evidence="5">CCMP645</strain>
    </source>
</reference>
<gene>
    <name evidence="5" type="ORF">PCAR00345_LOCUS4540</name>
</gene>
<protein>
    <submittedName>
        <fullName evidence="5">Uncharacterized protein</fullName>
    </submittedName>
</protein>